<dbReference type="PANTHER" id="PTHR31113">
    <property type="entry name" value="UPF0496 PROTEIN 3-RELATED"/>
    <property type="match status" value="1"/>
</dbReference>
<dbReference type="Proteomes" id="UP001140949">
    <property type="component" value="Unassembled WGS sequence"/>
</dbReference>
<feature type="region of interest" description="Disordered" evidence="6">
    <location>
        <begin position="1"/>
        <end position="71"/>
    </location>
</feature>
<evidence type="ECO:0000313" key="9">
    <source>
        <dbReference type="Proteomes" id="UP001140949"/>
    </source>
</evidence>
<keyword evidence="3 7" id="KW-0812">Transmembrane</keyword>
<evidence type="ECO:0000256" key="2">
    <source>
        <dbReference type="ARBA" id="ARBA00009074"/>
    </source>
</evidence>
<keyword evidence="9" id="KW-1185">Reference proteome</keyword>
<keyword evidence="4 7" id="KW-1133">Transmembrane helix</keyword>
<evidence type="ECO:0000256" key="1">
    <source>
        <dbReference type="ARBA" id="ARBA00004370"/>
    </source>
</evidence>
<evidence type="ECO:0000256" key="7">
    <source>
        <dbReference type="SAM" id="Phobius"/>
    </source>
</evidence>
<feature type="compositionally biased region" description="Basic residues" evidence="6">
    <location>
        <begin position="1"/>
        <end position="21"/>
    </location>
</feature>
<evidence type="ECO:0000313" key="8">
    <source>
        <dbReference type="EMBL" id="KAJ6805111.1"/>
    </source>
</evidence>
<reference evidence="8" key="1">
    <citation type="journal article" date="2023" name="GigaByte">
        <title>Genome assembly of the bearded iris, Iris pallida Lam.</title>
        <authorList>
            <person name="Bruccoleri R.E."/>
            <person name="Oakeley E.J."/>
            <person name="Faust A.M.E."/>
            <person name="Altorfer M."/>
            <person name="Dessus-Babus S."/>
            <person name="Burckhardt D."/>
            <person name="Oertli M."/>
            <person name="Naumann U."/>
            <person name="Petersen F."/>
            <person name="Wong J."/>
        </authorList>
    </citation>
    <scope>NUCLEOTIDE SEQUENCE</scope>
    <source>
        <strain evidence="8">GSM-AAB239-AS_SAM_17_03QT</strain>
    </source>
</reference>
<organism evidence="8 9">
    <name type="scientific">Iris pallida</name>
    <name type="common">Sweet iris</name>
    <dbReference type="NCBI Taxonomy" id="29817"/>
    <lineage>
        <taxon>Eukaryota</taxon>
        <taxon>Viridiplantae</taxon>
        <taxon>Streptophyta</taxon>
        <taxon>Embryophyta</taxon>
        <taxon>Tracheophyta</taxon>
        <taxon>Spermatophyta</taxon>
        <taxon>Magnoliopsida</taxon>
        <taxon>Liliopsida</taxon>
        <taxon>Asparagales</taxon>
        <taxon>Iridaceae</taxon>
        <taxon>Iridoideae</taxon>
        <taxon>Irideae</taxon>
        <taxon>Iris</taxon>
    </lineage>
</organism>
<feature type="transmembrane region" description="Helical" evidence="7">
    <location>
        <begin position="267"/>
        <end position="287"/>
    </location>
</feature>
<sequence length="421" mass="47304">MMKKLRCFSRTHRRSTTRRRATREEGGGEAQLPAAAEEEEENNQMRRRSRSGRTESPTSSMTASPSASTPTIINLRREYTLAVQTNSYNEIWSKIHHNHNHNHSRDQRDGILQPDRASFEEALSSARPTKLTSLVSSYFESSEHTSHLFLSLRRSVDTAKSIYAPIAALLEVLPAPAPAPAPVQDDDFDAPAPLPPFPALRFLSQSQCDWALETFQEFQQLDNPFPEPNTPDGCSFDAMRYCFSELKQQLDLHLRKARRRHRLLRRITRGSAACLILSALAVALAGLLLAAHALAALVAAGPAICRGDLLGRQRQQMREHMARVDTAARETYVLSNNLATIERLVARLHATVESDKVLVRLGVERARGSKGQHHPIQEVLRHLHKNQPSFLHQLNLLDEHICLCLAAVNRSRSLLLQHIHS</sequence>
<reference evidence="8" key="2">
    <citation type="submission" date="2023-04" db="EMBL/GenBank/DDBJ databases">
        <authorList>
            <person name="Bruccoleri R.E."/>
            <person name="Oakeley E.J."/>
            <person name="Faust A.-M."/>
            <person name="Dessus-Babus S."/>
            <person name="Altorfer M."/>
            <person name="Burckhardt D."/>
            <person name="Oertli M."/>
            <person name="Naumann U."/>
            <person name="Petersen F."/>
            <person name="Wong J."/>
        </authorList>
    </citation>
    <scope>NUCLEOTIDE SEQUENCE</scope>
    <source>
        <strain evidence="8">GSM-AAB239-AS_SAM_17_03QT</strain>
        <tissue evidence="8">Leaf</tissue>
    </source>
</reference>
<evidence type="ECO:0000256" key="6">
    <source>
        <dbReference type="SAM" id="MobiDB-lite"/>
    </source>
</evidence>
<dbReference type="GO" id="GO:0016020">
    <property type="term" value="C:membrane"/>
    <property type="evidence" value="ECO:0007669"/>
    <property type="project" value="UniProtKB-SubCell"/>
</dbReference>
<comment type="similarity">
    <text evidence="2">Belongs to the UPF0496 family.</text>
</comment>
<proteinExistence type="inferred from homology"/>
<dbReference type="EMBL" id="JANAVB010035617">
    <property type="protein sequence ID" value="KAJ6805111.1"/>
    <property type="molecule type" value="Genomic_DNA"/>
</dbReference>
<dbReference type="PANTHER" id="PTHR31113:SF5">
    <property type="entry name" value="OS04G0405700 PROTEIN"/>
    <property type="match status" value="1"/>
</dbReference>
<comment type="caution">
    <text evidence="8">The sequence shown here is derived from an EMBL/GenBank/DDBJ whole genome shotgun (WGS) entry which is preliminary data.</text>
</comment>
<dbReference type="InterPro" id="IPR007749">
    <property type="entry name" value="DUF677"/>
</dbReference>
<gene>
    <name evidence="8" type="ORF">M6B38_181745</name>
</gene>
<feature type="compositionally biased region" description="Low complexity" evidence="6">
    <location>
        <begin position="56"/>
        <end position="71"/>
    </location>
</feature>
<keyword evidence="5 7" id="KW-0472">Membrane</keyword>
<evidence type="ECO:0000256" key="4">
    <source>
        <dbReference type="ARBA" id="ARBA00022989"/>
    </source>
</evidence>
<accession>A0AAX6EMI8</accession>
<comment type="subcellular location">
    <subcellularLocation>
        <location evidence="1">Membrane</location>
    </subcellularLocation>
</comment>
<evidence type="ECO:0000256" key="5">
    <source>
        <dbReference type="ARBA" id="ARBA00023136"/>
    </source>
</evidence>
<dbReference type="AlphaFoldDB" id="A0AAX6EMI8"/>
<evidence type="ECO:0000256" key="3">
    <source>
        <dbReference type="ARBA" id="ARBA00022692"/>
    </source>
</evidence>
<name>A0AAX6EMI8_IRIPA</name>
<protein>
    <submittedName>
        <fullName evidence="8">UPF0496 protein isoform X1</fullName>
    </submittedName>
</protein>